<name>A0AAD3DUR8_9CHLO</name>
<evidence type="ECO:0000256" key="1">
    <source>
        <dbReference type="SAM" id="MobiDB-lite"/>
    </source>
</evidence>
<dbReference type="PROSITE" id="PS50090">
    <property type="entry name" value="MYB_LIKE"/>
    <property type="match status" value="1"/>
</dbReference>
<feature type="compositionally biased region" description="Low complexity" evidence="1">
    <location>
        <begin position="246"/>
        <end position="256"/>
    </location>
</feature>
<feature type="region of interest" description="Disordered" evidence="1">
    <location>
        <begin position="480"/>
        <end position="512"/>
    </location>
</feature>
<feature type="region of interest" description="Disordered" evidence="1">
    <location>
        <begin position="275"/>
        <end position="301"/>
    </location>
</feature>
<feature type="compositionally biased region" description="Acidic residues" evidence="1">
    <location>
        <begin position="127"/>
        <end position="138"/>
    </location>
</feature>
<evidence type="ECO:0000259" key="3">
    <source>
        <dbReference type="PROSITE" id="PS51294"/>
    </source>
</evidence>
<dbReference type="CDD" id="cd00167">
    <property type="entry name" value="SANT"/>
    <property type="match status" value="1"/>
</dbReference>
<feature type="region of interest" description="Disordered" evidence="1">
    <location>
        <begin position="105"/>
        <end position="163"/>
    </location>
</feature>
<feature type="compositionally biased region" description="Low complexity" evidence="1">
    <location>
        <begin position="195"/>
        <end position="206"/>
    </location>
</feature>
<proteinExistence type="predicted"/>
<feature type="region of interest" description="Disordered" evidence="1">
    <location>
        <begin position="424"/>
        <end position="450"/>
    </location>
</feature>
<feature type="region of interest" description="Disordered" evidence="1">
    <location>
        <begin position="1"/>
        <end position="29"/>
    </location>
</feature>
<evidence type="ECO:0000313" key="4">
    <source>
        <dbReference type="EMBL" id="GFR48465.1"/>
    </source>
</evidence>
<gene>
    <name evidence="4" type="ORF">Agub_g10153</name>
</gene>
<dbReference type="EMBL" id="BMAR01000023">
    <property type="protein sequence ID" value="GFR48465.1"/>
    <property type="molecule type" value="Genomic_DNA"/>
</dbReference>
<dbReference type="Proteomes" id="UP001054857">
    <property type="component" value="Unassembled WGS sequence"/>
</dbReference>
<dbReference type="Gene3D" id="1.10.10.60">
    <property type="entry name" value="Homeodomain-like"/>
    <property type="match status" value="1"/>
</dbReference>
<evidence type="ECO:0000313" key="5">
    <source>
        <dbReference type="Proteomes" id="UP001054857"/>
    </source>
</evidence>
<feature type="compositionally biased region" description="Low complexity" evidence="1">
    <location>
        <begin position="490"/>
        <end position="500"/>
    </location>
</feature>
<dbReference type="InterPro" id="IPR001005">
    <property type="entry name" value="SANT/Myb"/>
</dbReference>
<feature type="region of interest" description="Disordered" evidence="1">
    <location>
        <begin position="659"/>
        <end position="678"/>
    </location>
</feature>
<feature type="domain" description="HTH myb-type" evidence="3">
    <location>
        <begin position="17"/>
        <end position="71"/>
    </location>
</feature>
<dbReference type="PROSITE" id="PS51294">
    <property type="entry name" value="HTH_MYB"/>
    <property type="match status" value="1"/>
</dbReference>
<feature type="region of interest" description="Disordered" evidence="1">
    <location>
        <begin position="543"/>
        <end position="565"/>
    </location>
</feature>
<feature type="compositionally biased region" description="Basic residues" evidence="1">
    <location>
        <begin position="233"/>
        <end position="245"/>
    </location>
</feature>
<sequence>MSQNEEQPDDMPPGDRKRRTPSRPWTRSEEATLTRLHAALGNAWSSISRELRGRTSMDVKNIFFSTVRSTRLKGRSLLRTYVARLRNRFDNPEARKAAYRYALRLHGQDGTGSQGQARSRGQRMETDAEQGPEPELDPDTQLPQQHDSPQRRSSGPSSGAMEAPAPAKYLLEPPDHQAAPQPVLALTPLSMSLAAQSRQHALQQQYQHHHQKQQRHRQPVGPSQGPLEQPPLGHHHPHGRRRRTHQQQQHQQPEQGYPAGCCPEREAGDAACWGQPVAVHDGGPDGAHGPSGPDGGNVAALPHPKLSITSLRGTSLRPPIADTDTPFHAPGWGMLDALQDVPSAAATAATAAALLARKAPAPAPAPAPAAATSVIRFAPPSPRYAADGSASAAPPGSTLHPFSSRVTVQPLLLAPALLPLPKEEREVRHSGGAGVGPEAAAAAPTGNVGGRGVAGLERCPVLELSRSGGLSQLRVPAEGCGPAWERSRAPDASAKDAASSQGDEGDVERAAAGTARNQRLLPGSSVALQQACVGRVATPASQQHKSPCAGPCSTHQRPRAPPRAGGWRVRCLGLRADRSGRLAGRGGRAVPAVEGAEQRHGGGHCVRHRLLVRHTARRRHGSGACWAAAAAAAAAAVVDGRQSLGQGAGGAVQWRGWRRQRPVGGRGPHRGSRQRQCR</sequence>
<protein>
    <submittedName>
        <fullName evidence="4">Uncharacterized protein</fullName>
    </submittedName>
</protein>
<dbReference type="InterPro" id="IPR017930">
    <property type="entry name" value="Myb_dom"/>
</dbReference>
<feature type="compositionally biased region" description="Basic residues" evidence="1">
    <location>
        <begin position="207"/>
        <end position="218"/>
    </location>
</feature>
<dbReference type="InterPro" id="IPR009057">
    <property type="entry name" value="Homeodomain-like_sf"/>
</dbReference>
<organism evidence="4 5">
    <name type="scientific">Astrephomene gubernaculifera</name>
    <dbReference type="NCBI Taxonomy" id="47775"/>
    <lineage>
        <taxon>Eukaryota</taxon>
        <taxon>Viridiplantae</taxon>
        <taxon>Chlorophyta</taxon>
        <taxon>core chlorophytes</taxon>
        <taxon>Chlorophyceae</taxon>
        <taxon>CS clade</taxon>
        <taxon>Chlamydomonadales</taxon>
        <taxon>Astrephomenaceae</taxon>
        <taxon>Astrephomene</taxon>
    </lineage>
</organism>
<dbReference type="SUPFAM" id="SSF46689">
    <property type="entry name" value="Homeodomain-like"/>
    <property type="match status" value="1"/>
</dbReference>
<dbReference type="SMART" id="SM00717">
    <property type="entry name" value="SANT"/>
    <property type="match status" value="1"/>
</dbReference>
<accession>A0AAD3DUR8</accession>
<feature type="domain" description="Myb-like" evidence="2">
    <location>
        <begin position="17"/>
        <end position="67"/>
    </location>
</feature>
<comment type="caution">
    <text evidence="4">The sequence shown here is derived from an EMBL/GenBank/DDBJ whole genome shotgun (WGS) entry which is preliminary data.</text>
</comment>
<dbReference type="Pfam" id="PF00249">
    <property type="entry name" value="Myb_DNA-binding"/>
    <property type="match status" value="1"/>
</dbReference>
<reference evidence="4 5" key="1">
    <citation type="journal article" date="2021" name="Sci. Rep.">
        <title>Genome sequencing of the multicellular alga Astrephomene provides insights into convergent evolution of germ-soma differentiation.</title>
        <authorList>
            <person name="Yamashita S."/>
            <person name="Yamamoto K."/>
            <person name="Matsuzaki R."/>
            <person name="Suzuki S."/>
            <person name="Yamaguchi H."/>
            <person name="Hirooka S."/>
            <person name="Minakuchi Y."/>
            <person name="Miyagishima S."/>
            <person name="Kawachi M."/>
            <person name="Toyoda A."/>
            <person name="Nozaki H."/>
        </authorList>
    </citation>
    <scope>NUCLEOTIDE SEQUENCE [LARGE SCALE GENOMIC DNA]</scope>
    <source>
        <strain evidence="4 5">NIES-4017</strain>
    </source>
</reference>
<evidence type="ECO:0000259" key="2">
    <source>
        <dbReference type="PROSITE" id="PS50090"/>
    </source>
</evidence>
<dbReference type="AlphaFoldDB" id="A0AAD3DUR8"/>
<feature type="compositionally biased region" description="Low complexity" evidence="1">
    <location>
        <begin position="436"/>
        <end position="446"/>
    </location>
</feature>
<feature type="region of interest" description="Disordered" evidence="1">
    <location>
        <begin position="195"/>
        <end position="262"/>
    </location>
</feature>
<keyword evidence="5" id="KW-1185">Reference proteome</keyword>